<name>A0AAI8Z840_9PEZI</name>
<evidence type="ECO:0000313" key="3">
    <source>
        <dbReference type="EMBL" id="CAK4034204.1"/>
    </source>
</evidence>
<dbReference type="InterPro" id="IPR010730">
    <property type="entry name" value="HET"/>
</dbReference>
<comment type="caution">
    <text evidence="3">The sequence shown here is derived from an EMBL/GenBank/DDBJ whole genome shotgun (WGS) entry which is preliminary data.</text>
</comment>
<proteinExistence type="predicted"/>
<dbReference type="PANTHER" id="PTHR24148:SF64">
    <property type="entry name" value="HETEROKARYON INCOMPATIBILITY DOMAIN-CONTAINING PROTEIN"/>
    <property type="match status" value="1"/>
</dbReference>
<gene>
    <name evidence="3" type="ORF">LECACI_7A009362</name>
</gene>
<reference evidence="3" key="1">
    <citation type="submission" date="2023-11" db="EMBL/GenBank/DDBJ databases">
        <authorList>
            <person name="Alioto T."/>
            <person name="Alioto T."/>
            <person name="Gomez Garrido J."/>
        </authorList>
    </citation>
    <scope>NUCLEOTIDE SEQUENCE</scope>
</reference>
<feature type="compositionally biased region" description="Basic residues" evidence="1">
    <location>
        <begin position="41"/>
        <end position="51"/>
    </location>
</feature>
<feature type="compositionally biased region" description="Polar residues" evidence="1">
    <location>
        <begin position="55"/>
        <end position="67"/>
    </location>
</feature>
<feature type="region of interest" description="Disordered" evidence="1">
    <location>
        <begin position="1"/>
        <end position="84"/>
    </location>
</feature>
<evidence type="ECO:0000256" key="1">
    <source>
        <dbReference type="SAM" id="MobiDB-lite"/>
    </source>
</evidence>
<organism evidence="3 4">
    <name type="scientific">Lecanosticta acicola</name>
    <dbReference type="NCBI Taxonomy" id="111012"/>
    <lineage>
        <taxon>Eukaryota</taxon>
        <taxon>Fungi</taxon>
        <taxon>Dikarya</taxon>
        <taxon>Ascomycota</taxon>
        <taxon>Pezizomycotina</taxon>
        <taxon>Dothideomycetes</taxon>
        <taxon>Dothideomycetidae</taxon>
        <taxon>Mycosphaerellales</taxon>
        <taxon>Mycosphaerellaceae</taxon>
        <taxon>Lecanosticta</taxon>
    </lineage>
</organism>
<feature type="domain" description="Heterokaryon incompatibility" evidence="2">
    <location>
        <begin position="128"/>
        <end position="206"/>
    </location>
</feature>
<dbReference type="AlphaFoldDB" id="A0AAI8Z840"/>
<dbReference type="EMBL" id="CAVMBE010000108">
    <property type="protein sequence ID" value="CAK4034204.1"/>
    <property type="molecule type" value="Genomic_DNA"/>
</dbReference>
<dbReference type="PANTHER" id="PTHR24148">
    <property type="entry name" value="ANKYRIN REPEAT DOMAIN-CONTAINING PROTEIN 39 HOMOLOG-RELATED"/>
    <property type="match status" value="1"/>
</dbReference>
<accession>A0AAI8Z840</accession>
<dbReference type="Proteomes" id="UP001296104">
    <property type="component" value="Unassembled WGS sequence"/>
</dbReference>
<dbReference type="InterPro" id="IPR052895">
    <property type="entry name" value="HetReg/Transcr_Mod"/>
</dbReference>
<dbReference type="Pfam" id="PF06985">
    <property type="entry name" value="HET"/>
    <property type="match status" value="1"/>
</dbReference>
<evidence type="ECO:0000259" key="2">
    <source>
        <dbReference type="Pfam" id="PF06985"/>
    </source>
</evidence>
<sequence>MERTEVSPEEASEGGWQVVESKSSRRKRMQEQTPSQTHGARYGKNRKKRNRKSDSAPNKGQKDSFNTARPIEPVPPKSRRSHHKHIYSPLQWEQHDIRILVLKAGKWQMPLKGDLLQRPLAWAEKTGFETISYCWGEPNDQGTININGYPLGIPNSAIEALRQFRYEDKDRLLWIDSICLNQSDVKERGHEVARMHHIYSRGRKNLV</sequence>
<protein>
    <recommendedName>
        <fullName evidence="2">Heterokaryon incompatibility domain-containing protein</fullName>
    </recommendedName>
</protein>
<evidence type="ECO:0000313" key="4">
    <source>
        <dbReference type="Proteomes" id="UP001296104"/>
    </source>
</evidence>
<keyword evidence="4" id="KW-1185">Reference proteome</keyword>